<proteinExistence type="predicted"/>
<evidence type="ECO:0000313" key="1">
    <source>
        <dbReference type="EMBL" id="MFI7439360.1"/>
    </source>
</evidence>
<dbReference type="RefSeq" id="WP_397018924.1">
    <property type="nucleotide sequence ID" value="NZ_JBITMB010000001.1"/>
</dbReference>
<keyword evidence="2" id="KW-1185">Reference proteome</keyword>
<gene>
    <name evidence="1" type="ORF">ACIBP5_05260</name>
</gene>
<organism evidence="1 2">
    <name type="scientific">Nonomuraea indica</name>
    <dbReference type="NCBI Taxonomy" id="1581193"/>
    <lineage>
        <taxon>Bacteria</taxon>
        <taxon>Bacillati</taxon>
        <taxon>Actinomycetota</taxon>
        <taxon>Actinomycetes</taxon>
        <taxon>Streptosporangiales</taxon>
        <taxon>Streptosporangiaceae</taxon>
        <taxon>Nonomuraea</taxon>
    </lineage>
</organism>
<dbReference type="EMBL" id="JBITMB010000001">
    <property type="protein sequence ID" value="MFI7439360.1"/>
    <property type="molecule type" value="Genomic_DNA"/>
</dbReference>
<dbReference type="Proteomes" id="UP001612928">
    <property type="component" value="Unassembled WGS sequence"/>
</dbReference>
<name>A0ABW7ZYK2_9ACTN</name>
<reference evidence="1 2" key="1">
    <citation type="submission" date="2024-10" db="EMBL/GenBank/DDBJ databases">
        <title>The Natural Products Discovery Center: Release of the First 8490 Sequenced Strains for Exploring Actinobacteria Biosynthetic Diversity.</title>
        <authorList>
            <person name="Kalkreuter E."/>
            <person name="Kautsar S.A."/>
            <person name="Yang D."/>
            <person name="Bader C.D."/>
            <person name="Teijaro C.N."/>
            <person name="Fluegel L."/>
            <person name="Davis C.M."/>
            <person name="Simpson J.R."/>
            <person name="Lauterbach L."/>
            <person name="Steele A.D."/>
            <person name="Gui C."/>
            <person name="Meng S."/>
            <person name="Li G."/>
            <person name="Viehrig K."/>
            <person name="Ye F."/>
            <person name="Su P."/>
            <person name="Kiefer A.F."/>
            <person name="Nichols A."/>
            <person name="Cepeda A.J."/>
            <person name="Yan W."/>
            <person name="Fan B."/>
            <person name="Jiang Y."/>
            <person name="Adhikari A."/>
            <person name="Zheng C.-J."/>
            <person name="Schuster L."/>
            <person name="Cowan T.M."/>
            <person name="Smanski M.J."/>
            <person name="Chevrette M.G."/>
            <person name="De Carvalho L.P.S."/>
            <person name="Shen B."/>
        </authorList>
    </citation>
    <scope>NUCLEOTIDE SEQUENCE [LARGE SCALE GENOMIC DNA]</scope>
    <source>
        <strain evidence="1 2">NPDC049503</strain>
    </source>
</reference>
<sequence>MLDMGIPDGEGVVLVLYLFGFEHICVAVSDLYFVDPQPADGQEGAERGVRLEVRRLEPGELKGSVYSARPISVDRPLWRVDLLESVSGPAGSFDRTHHHPGIRGWEPGGRVFDEGLTAEPLKWLGERLGDLDAHLAEVGPADAASLRACVPEILDAVGRLLARVRAGEAAAVSGGDPAAGVRAGWL</sequence>
<protein>
    <submittedName>
        <fullName evidence="1">Uncharacterized protein</fullName>
    </submittedName>
</protein>
<accession>A0ABW7ZYK2</accession>
<evidence type="ECO:0000313" key="2">
    <source>
        <dbReference type="Proteomes" id="UP001612928"/>
    </source>
</evidence>
<comment type="caution">
    <text evidence="1">The sequence shown here is derived from an EMBL/GenBank/DDBJ whole genome shotgun (WGS) entry which is preliminary data.</text>
</comment>